<feature type="transmembrane region" description="Helical" evidence="18">
    <location>
        <begin position="162"/>
        <end position="184"/>
    </location>
</feature>
<keyword evidence="7" id="KW-0653">Protein transport</keyword>
<evidence type="ECO:0000259" key="19">
    <source>
        <dbReference type="Pfam" id="PF02096"/>
    </source>
</evidence>
<evidence type="ECO:0000256" key="18">
    <source>
        <dbReference type="SAM" id="Phobius"/>
    </source>
</evidence>
<keyword evidence="10" id="KW-0143">Chaperone</keyword>
<comment type="subunit">
    <text evidence="12">Interacts with the Sec translocase complex via SecD. Specifically interacts with transmembrane segments of nascent integral membrane proteins during membrane integration.</text>
</comment>
<evidence type="ECO:0000256" key="5">
    <source>
        <dbReference type="ARBA" id="ARBA00022475"/>
    </source>
</evidence>
<protein>
    <recommendedName>
        <fullName evidence="3">Membrane protein insertase YidC</fullName>
    </recommendedName>
    <alternativeName>
        <fullName evidence="15">Foldase YidC</fullName>
    </alternativeName>
    <alternativeName>
        <fullName evidence="14">Membrane integrase YidC</fullName>
    </alternativeName>
    <alternativeName>
        <fullName evidence="13">Membrane protein YidC</fullName>
    </alternativeName>
</protein>
<dbReference type="RefSeq" id="WP_270041251.1">
    <property type="nucleotide sequence ID" value="NZ_JAPDOD010000015.1"/>
</dbReference>
<dbReference type="AlphaFoldDB" id="A0A9X3S3D7"/>
<feature type="region of interest" description="Disordered" evidence="17">
    <location>
        <begin position="266"/>
        <end position="323"/>
    </location>
</feature>
<dbReference type="EMBL" id="JAPDOD010000015">
    <property type="protein sequence ID" value="MDA0162016.1"/>
    <property type="molecule type" value="Genomic_DNA"/>
</dbReference>
<evidence type="ECO:0000313" key="20">
    <source>
        <dbReference type="EMBL" id="MDA0162016.1"/>
    </source>
</evidence>
<keyword evidence="6 16" id="KW-0812">Transmembrane</keyword>
<evidence type="ECO:0000256" key="9">
    <source>
        <dbReference type="ARBA" id="ARBA00023136"/>
    </source>
</evidence>
<evidence type="ECO:0000256" key="15">
    <source>
        <dbReference type="ARBA" id="ARBA00033342"/>
    </source>
</evidence>
<feature type="transmembrane region" description="Helical" evidence="18">
    <location>
        <begin position="196"/>
        <end position="220"/>
    </location>
</feature>
<keyword evidence="9 18" id="KW-0472">Membrane</keyword>
<dbReference type="PANTHER" id="PTHR12428:SF65">
    <property type="entry name" value="CYTOCHROME C OXIDASE ASSEMBLY PROTEIN COX18, MITOCHONDRIAL"/>
    <property type="match status" value="1"/>
</dbReference>
<reference evidence="20" key="1">
    <citation type="submission" date="2022-10" db="EMBL/GenBank/DDBJ databases">
        <title>The WGS of Solirubrobacter ginsenosidimutans DSM 21036.</title>
        <authorList>
            <person name="Jiang Z."/>
        </authorList>
    </citation>
    <scope>NUCLEOTIDE SEQUENCE</scope>
    <source>
        <strain evidence="20">DSM 21036</strain>
    </source>
</reference>
<dbReference type="InterPro" id="IPR001708">
    <property type="entry name" value="YidC/ALB3/OXA1/COX18"/>
</dbReference>
<keyword evidence="21" id="KW-1185">Reference proteome</keyword>
<dbReference type="GO" id="GO:0015031">
    <property type="term" value="P:protein transport"/>
    <property type="evidence" value="ECO:0007669"/>
    <property type="project" value="UniProtKB-KW"/>
</dbReference>
<dbReference type="InterPro" id="IPR028055">
    <property type="entry name" value="YidC/Oxa/ALB_C"/>
</dbReference>
<proteinExistence type="inferred from homology"/>
<sequence length="323" mass="35417">MHLLLNVPVIQPLIDFFEAILKFFHDNIGIGWGFSIILLTILVRACLLPLTFKQFHSMQRLAHLQPEMKKLQERFKNDKERMNQEMMKFYRENKVNPFASCLPMVAQFPVFISLYYMLRTDLRRDICPEINGPGTPNFAHPIPCGSTGESQFLFIKDLTDKATGTTLIILIVLYVGTQLFSTLLMSTTTDKTQRMIFLALPFIFVTFVIQFPAGLLVYWITTNTWTIVQQAIIRKRLGPLRPPGADTGGGGLAGLFGGGGGGSGGATVAVEGPKSGGGGNSGGKAATRVKEPAGVGGAEPKGRPASRPPAPPKKKKKRSGRRR</sequence>
<comment type="subcellular location">
    <subcellularLocation>
        <location evidence="1">Cell membrane</location>
        <topology evidence="1">Multi-pass membrane protein</topology>
    </subcellularLocation>
    <subcellularLocation>
        <location evidence="16">Membrane</location>
        <topology evidence="16">Multi-pass membrane protein</topology>
    </subcellularLocation>
</comment>
<evidence type="ECO:0000256" key="7">
    <source>
        <dbReference type="ARBA" id="ARBA00022927"/>
    </source>
</evidence>
<evidence type="ECO:0000256" key="4">
    <source>
        <dbReference type="ARBA" id="ARBA00022448"/>
    </source>
</evidence>
<dbReference type="Pfam" id="PF02096">
    <property type="entry name" value="60KD_IMP"/>
    <property type="match status" value="1"/>
</dbReference>
<evidence type="ECO:0000256" key="17">
    <source>
        <dbReference type="SAM" id="MobiDB-lite"/>
    </source>
</evidence>
<evidence type="ECO:0000256" key="6">
    <source>
        <dbReference type="ARBA" id="ARBA00022692"/>
    </source>
</evidence>
<evidence type="ECO:0000313" key="21">
    <source>
        <dbReference type="Proteomes" id="UP001149140"/>
    </source>
</evidence>
<dbReference type="GO" id="GO:0032977">
    <property type="term" value="F:membrane insertase activity"/>
    <property type="evidence" value="ECO:0007669"/>
    <property type="project" value="InterPro"/>
</dbReference>
<evidence type="ECO:0000256" key="1">
    <source>
        <dbReference type="ARBA" id="ARBA00004651"/>
    </source>
</evidence>
<feature type="domain" description="Membrane insertase YidC/Oxa/ALB C-terminal" evidence="19">
    <location>
        <begin position="32"/>
        <end position="235"/>
    </location>
</feature>
<dbReference type="NCBIfam" id="TIGR03592">
    <property type="entry name" value="yidC_oxa1_cterm"/>
    <property type="match status" value="1"/>
</dbReference>
<evidence type="ECO:0000256" key="14">
    <source>
        <dbReference type="ARBA" id="ARBA00033245"/>
    </source>
</evidence>
<dbReference type="InterPro" id="IPR047196">
    <property type="entry name" value="YidC_ALB_C"/>
</dbReference>
<comment type="similarity">
    <text evidence="2">Belongs to the OXA1/ALB3/YidC family. Type 1 subfamily.</text>
</comment>
<evidence type="ECO:0000256" key="16">
    <source>
        <dbReference type="RuleBase" id="RU003945"/>
    </source>
</evidence>
<evidence type="ECO:0000256" key="10">
    <source>
        <dbReference type="ARBA" id="ARBA00023186"/>
    </source>
</evidence>
<feature type="compositionally biased region" description="Basic residues" evidence="17">
    <location>
        <begin position="312"/>
        <end position="323"/>
    </location>
</feature>
<dbReference type="Proteomes" id="UP001149140">
    <property type="component" value="Unassembled WGS sequence"/>
</dbReference>
<evidence type="ECO:0000256" key="13">
    <source>
        <dbReference type="ARBA" id="ARBA00031538"/>
    </source>
</evidence>
<feature type="transmembrane region" description="Helical" evidence="18">
    <location>
        <begin position="95"/>
        <end position="118"/>
    </location>
</feature>
<keyword evidence="8 18" id="KW-1133">Transmembrane helix</keyword>
<evidence type="ECO:0000256" key="11">
    <source>
        <dbReference type="ARBA" id="ARBA00025034"/>
    </source>
</evidence>
<keyword evidence="4" id="KW-0813">Transport</keyword>
<accession>A0A9X3S3D7</accession>
<evidence type="ECO:0000256" key="3">
    <source>
        <dbReference type="ARBA" id="ARBA00015325"/>
    </source>
</evidence>
<comment type="function">
    <text evidence="11">Required for the insertion and/or proper folding and/or complex formation of integral membrane proteins into the membrane. Involved in integration of membrane proteins that insert both dependently and independently of the Sec translocase complex, as well as at least some lipoproteins. Aids folding of multispanning membrane proteins.</text>
</comment>
<name>A0A9X3S3D7_9ACTN</name>
<dbReference type="GO" id="GO:0005886">
    <property type="term" value="C:plasma membrane"/>
    <property type="evidence" value="ECO:0007669"/>
    <property type="project" value="UniProtKB-SubCell"/>
</dbReference>
<comment type="caution">
    <text evidence="20">The sequence shown here is derived from an EMBL/GenBank/DDBJ whole genome shotgun (WGS) entry which is preliminary data.</text>
</comment>
<keyword evidence="5" id="KW-1003">Cell membrane</keyword>
<dbReference type="CDD" id="cd20070">
    <property type="entry name" value="5TM_YidC_Alb3"/>
    <property type="match status" value="1"/>
</dbReference>
<gene>
    <name evidence="20" type="ORF">OM076_17205</name>
</gene>
<dbReference type="PANTHER" id="PTHR12428">
    <property type="entry name" value="OXA1"/>
    <property type="match status" value="1"/>
</dbReference>
<organism evidence="20 21">
    <name type="scientific">Solirubrobacter ginsenosidimutans</name>
    <dbReference type="NCBI Taxonomy" id="490573"/>
    <lineage>
        <taxon>Bacteria</taxon>
        <taxon>Bacillati</taxon>
        <taxon>Actinomycetota</taxon>
        <taxon>Thermoleophilia</taxon>
        <taxon>Solirubrobacterales</taxon>
        <taxon>Solirubrobacteraceae</taxon>
        <taxon>Solirubrobacter</taxon>
    </lineage>
</organism>
<evidence type="ECO:0000256" key="12">
    <source>
        <dbReference type="ARBA" id="ARBA00026028"/>
    </source>
</evidence>
<feature type="transmembrane region" description="Helical" evidence="18">
    <location>
        <begin position="30"/>
        <end position="52"/>
    </location>
</feature>
<dbReference type="GO" id="GO:0051205">
    <property type="term" value="P:protein insertion into membrane"/>
    <property type="evidence" value="ECO:0007669"/>
    <property type="project" value="TreeGrafter"/>
</dbReference>
<evidence type="ECO:0000256" key="2">
    <source>
        <dbReference type="ARBA" id="ARBA00010527"/>
    </source>
</evidence>
<evidence type="ECO:0000256" key="8">
    <source>
        <dbReference type="ARBA" id="ARBA00022989"/>
    </source>
</evidence>